<protein>
    <submittedName>
        <fullName evidence="2">Uncharacterized protein</fullName>
    </submittedName>
</protein>
<sequence length="195" mass="21739">MSGLSHFLQSKTQSTPFSLSLSLSTRGPFRKESTQSTCNKQKQKQDYVPPRNVAEIMSSANRHSHTSECRDDHDETASTSSSSTNNHQTERDDGTTPNEKSNVVFLHTNNSMMEMKPNRSGTTVYDANEGSSSSPRRRRRRRSEQSSPAISAMDGQDYNGNKDDPIDDEGWVSYAAATCVASCIPVLHFIQFFMC</sequence>
<proteinExistence type="predicted"/>
<dbReference type="EMBL" id="JATAAI010000045">
    <property type="protein sequence ID" value="KAK1733736.1"/>
    <property type="molecule type" value="Genomic_DNA"/>
</dbReference>
<feature type="compositionally biased region" description="Polar residues" evidence="1">
    <location>
        <begin position="7"/>
        <end position="17"/>
    </location>
</feature>
<accession>A0AAD9D4I5</accession>
<evidence type="ECO:0000256" key="1">
    <source>
        <dbReference type="SAM" id="MobiDB-lite"/>
    </source>
</evidence>
<feature type="compositionally biased region" description="Polar residues" evidence="1">
    <location>
        <begin position="95"/>
        <end position="112"/>
    </location>
</feature>
<dbReference type="AlphaFoldDB" id="A0AAD9D4I5"/>
<comment type="caution">
    <text evidence="2">The sequence shown here is derived from an EMBL/GenBank/DDBJ whole genome shotgun (WGS) entry which is preliminary data.</text>
</comment>
<keyword evidence="3" id="KW-1185">Reference proteome</keyword>
<feature type="compositionally biased region" description="Basic and acidic residues" evidence="1">
    <location>
        <begin position="65"/>
        <end position="76"/>
    </location>
</feature>
<dbReference type="Proteomes" id="UP001224775">
    <property type="component" value="Unassembled WGS sequence"/>
</dbReference>
<gene>
    <name evidence="2" type="ORF">QTG54_015591</name>
</gene>
<reference evidence="2" key="1">
    <citation type="submission" date="2023-06" db="EMBL/GenBank/DDBJ databases">
        <title>Survivors Of The Sea: Transcriptome response of Skeletonema marinoi to long-term dormancy.</title>
        <authorList>
            <person name="Pinder M.I.M."/>
            <person name="Kourtchenko O."/>
            <person name="Robertson E.K."/>
            <person name="Larsson T."/>
            <person name="Maumus F."/>
            <person name="Osuna-Cruz C.M."/>
            <person name="Vancaester E."/>
            <person name="Stenow R."/>
            <person name="Vandepoele K."/>
            <person name="Ploug H."/>
            <person name="Bruchert V."/>
            <person name="Godhe A."/>
            <person name="Topel M."/>
        </authorList>
    </citation>
    <scope>NUCLEOTIDE SEQUENCE</scope>
    <source>
        <strain evidence="2">R05AC</strain>
    </source>
</reference>
<evidence type="ECO:0000313" key="3">
    <source>
        <dbReference type="Proteomes" id="UP001224775"/>
    </source>
</evidence>
<evidence type="ECO:0000313" key="2">
    <source>
        <dbReference type="EMBL" id="KAK1733736.1"/>
    </source>
</evidence>
<name>A0AAD9D4I5_9STRA</name>
<organism evidence="2 3">
    <name type="scientific">Skeletonema marinoi</name>
    <dbReference type="NCBI Taxonomy" id="267567"/>
    <lineage>
        <taxon>Eukaryota</taxon>
        <taxon>Sar</taxon>
        <taxon>Stramenopiles</taxon>
        <taxon>Ochrophyta</taxon>
        <taxon>Bacillariophyta</taxon>
        <taxon>Coscinodiscophyceae</taxon>
        <taxon>Thalassiosirophycidae</taxon>
        <taxon>Thalassiosirales</taxon>
        <taxon>Skeletonemataceae</taxon>
        <taxon>Skeletonema</taxon>
        <taxon>Skeletonema marinoi-dohrnii complex</taxon>
    </lineage>
</organism>
<feature type="region of interest" description="Disordered" evidence="1">
    <location>
        <begin position="1"/>
        <end position="164"/>
    </location>
</feature>